<evidence type="ECO:0000256" key="2">
    <source>
        <dbReference type="ARBA" id="ARBA00022692"/>
    </source>
</evidence>
<dbReference type="InterPro" id="IPR044880">
    <property type="entry name" value="NCX_ion-bd_dom_sf"/>
</dbReference>
<feature type="transmembrane region" description="Helical" evidence="5">
    <location>
        <begin position="68"/>
        <end position="93"/>
    </location>
</feature>
<feature type="transmembrane region" description="Helical" evidence="5">
    <location>
        <begin position="170"/>
        <end position="192"/>
    </location>
</feature>
<dbReference type="Gene3D" id="1.20.1420.30">
    <property type="entry name" value="NCX, central ion-binding region"/>
    <property type="match status" value="1"/>
</dbReference>
<name>A0A2M7V724_9BACT</name>
<dbReference type="PANTHER" id="PTHR10846">
    <property type="entry name" value="SODIUM/POTASSIUM/CALCIUM EXCHANGER"/>
    <property type="match status" value="1"/>
</dbReference>
<organism evidence="7 8">
    <name type="scientific">Candidatus Magasanikbacteria bacterium CG_4_10_14_0_2_um_filter_37_12</name>
    <dbReference type="NCBI Taxonomy" id="1974637"/>
    <lineage>
        <taxon>Bacteria</taxon>
        <taxon>Candidatus Magasanikiibacteriota</taxon>
    </lineage>
</organism>
<dbReference type="InterPro" id="IPR004837">
    <property type="entry name" value="NaCa_Exmemb"/>
</dbReference>
<feature type="transmembrane region" description="Helical" evidence="5">
    <location>
        <begin position="35"/>
        <end position="56"/>
    </location>
</feature>
<dbReference type="GO" id="GO:0006874">
    <property type="term" value="P:intracellular calcium ion homeostasis"/>
    <property type="evidence" value="ECO:0007669"/>
    <property type="project" value="TreeGrafter"/>
</dbReference>
<feature type="transmembrane region" description="Helical" evidence="5">
    <location>
        <begin position="105"/>
        <end position="124"/>
    </location>
</feature>
<dbReference type="AlphaFoldDB" id="A0A2M7V724"/>
<dbReference type="Gene3D" id="6.10.280.80">
    <property type="entry name" value="NCX, peripheral helical region"/>
    <property type="match status" value="1"/>
</dbReference>
<feature type="transmembrane region" description="Helical" evidence="5">
    <location>
        <begin position="301"/>
        <end position="319"/>
    </location>
</feature>
<evidence type="ECO:0000313" key="8">
    <source>
        <dbReference type="Proteomes" id="UP000228568"/>
    </source>
</evidence>
<dbReference type="Pfam" id="PF01699">
    <property type="entry name" value="Na_Ca_ex"/>
    <property type="match status" value="2"/>
</dbReference>
<proteinExistence type="predicted"/>
<feature type="transmembrane region" description="Helical" evidence="5">
    <location>
        <begin position="237"/>
        <end position="259"/>
    </location>
</feature>
<dbReference type="InterPro" id="IPR004481">
    <property type="entry name" value="K/Na/Ca-exchanger"/>
</dbReference>
<dbReference type="EMBL" id="PFPK01000040">
    <property type="protein sequence ID" value="PIZ94505.1"/>
    <property type="molecule type" value="Genomic_DNA"/>
</dbReference>
<keyword evidence="3 5" id="KW-1133">Transmembrane helix</keyword>
<dbReference type="NCBIfam" id="TIGR00367">
    <property type="entry name" value="calcium/sodium antiporter"/>
    <property type="match status" value="1"/>
</dbReference>
<comment type="caution">
    <text evidence="7">The sequence shown here is derived from an EMBL/GenBank/DDBJ whole genome shotgun (WGS) entry which is preliminary data.</text>
</comment>
<feature type="transmembrane region" description="Helical" evidence="5">
    <location>
        <begin position="204"/>
        <end position="231"/>
    </location>
</feature>
<evidence type="ECO:0000256" key="1">
    <source>
        <dbReference type="ARBA" id="ARBA00004141"/>
    </source>
</evidence>
<dbReference type="GO" id="GO:0005262">
    <property type="term" value="F:calcium channel activity"/>
    <property type="evidence" value="ECO:0007669"/>
    <property type="project" value="TreeGrafter"/>
</dbReference>
<keyword evidence="4 5" id="KW-0472">Membrane</keyword>
<feature type="domain" description="Sodium/calcium exchanger membrane region" evidence="6">
    <location>
        <begin position="4"/>
        <end position="152"/>
    </location>
</feature>
<gene>
    <name evidence="7" type="ORF">COX81_03315</name>
</gene>
<dbReference type="GO" id="GO:0005886">
    <property type="term" value="C:plasma membrane"/>
    <property type="evidence" value="ECO:0007669"/>
    <property type="project" value="TreeGrafter"/>
</dbReference>
<sequence>MWLAIFFVVIGLAILLVGGDIFVRGASSMAKKLNVSALVIGLTIVAFGTSAPELVVNFFSALKGSSDIALGNIIGSNIANTLLVLGVAAIIYPISVKKGTVWKEIPFGVLTVFVLYVLINDIFFGGSTKNILTVGDGIILVSFFLIFLYYTYGLTKVKGEHNNEVDTYGWTISISFILGGSICLFVGGKILVDNAVILARMAGLSELLIGLTITAVGTSLPEFITSAIAAYRRQVDLAIGNVIGSNIFNILWVLGVTSIIKPMEVQETANIDILFTLGSAVLLFFVMFIGGKHGKHTLRRIEGVLFVLLYLGYIGFVIMRG</sequence>
<dbReference type="GO" id="GO:0008273">
    <property type="term" value="F:calcium, potassium:sodium antiporter activity"/>
    <property type="evidence" value="ECO:0007669"/>
    <property type="project" value="TreeGrafter"/>
</dbReference>
<reference evidence="8" key="1">
    <citation type="submission" date="2017-09" db="EMBL/GenBank/DDBJ databases">
        <title>Depth-based differentiation of microbial function through sediment-hosted aquifers and enrichment of novel symbionts in the deep terrestrial subsurface.</title>
        <authorList>
            <person name="Probst A.J."/>
            <person name="Ladd B."/>
            <person name="Jarett J.K."/>
            <person name="Geller-Mcgrath D.E."/>
            <person name="Sieber C.M.K."/>
            <person name="Emerson J.B."/>
            <person name="Anantharaman K."/>
            <person name="Thomas B.C."/>
            <person name="Malmstrom R."/>
            <person name="Stieglmeier M."/>
            <person name="Klingl A."/>
            <person name="Woyke T."/>
            <person name="Ryan C.M."/>
            <person name="Banfield J.F."/>
        </authorList>
    </citation>
    <scope>NUCLEOTIDE SEQUENCE [LARGE SCALE GENOMIC DNA]</scope>
</reference>
<dbReference type="PANTHER" id="PTHR10846:SF8">
    <property type="entry name" value="INNER MEMBRANE PROTEIN YRBG"/>
    <property type="match status" value="1"/>
</dbReference>
<evidence type="ECO:0000259" key="6">
    <source>
        <dbReference type="Pfam" id="PF01699"/>
    </source>
</evidence>
<feature type="transmembrane region" description="Helical" evidence="5">
    <location>
        <begin position="131"/>
        <end position="150"/>
    </location>
</feature>
<evidence type="ECO:0000256" key="3">
    <source>
        <dbReference type="ARBA" id="ARBA00022989"/>
    </source>
</evidence>
<evidence type="ECO:0000256" key="4">
    <source>
        <dbReference type="ARBA" id="ARBA00023136"/>
    </source>
</evidence>
<accession>A0A2M7V724</accession>
<feature type="domain" description="Sodium/calcium exchanger membrane region" evidence="6">
    <location>
        <begin position="174"/>
        <end position="319"/>
    </location>
</feature>
<protein>
    <submittedName>
        <fullName evidence="7">Sodium:proton exchanger</fullName>
    </submittedName>
</protein>
<keyword evidence="2 5" id="KW-0812">Transmembrane</keyword>
<dbReference type="Proteomes" id="UP000228568">
    <property type="component" value="Unassembled WGS sequence"/>
</dbReference>
<comment type="subcellular location">
    <subcellularLocation>
        <location evidence="1">Membrane</location>
        <topology evidence="1">Multi-pass membrane protein</topology>
    </subcellularLocation>
</comment>
<evidence type="ECO:0000313" key="7">
    <source>
        <dbReference type="EMBL" id="PIZ94505.1"/>
    </source>
</evidence>
<feature type="transmembrane region" description="Helical" evidence="5">
    <location>
        <begin position="271"/>
        <end position="289"/>
    </location>
</feature>
<evidence type="ECO:0000256" key="5">
    <source>
        <dbReference type="SAM" id="Phobius"/>
    </source>
</evidence>